<sequence length="214" mass="23939">MRYHTRVIDLRIGEFDYRIRALKDRQQFFDPDEEAERAGVPPAMWSIFGQLWPAGVHLAQEIAKRDVRGLRILEIGCGLALSSLVLRRGGADVTATDQHPLAERFLHHNCGLNHVSEVAYCHLDWRDDIDLTLGKFDLIVGSDVLYERNHATLLSNVIQLYAGTDAEILIADPGRGNCGAWTGAMLAKGFTSTESRFSVEGRTALSGRLMKLHR</sequence>
<dbReference type="RefSeq" id="WP_057944520.1">
    <property type="nucleotide sequence ID" value="NZ_CP011131.1"/>
</dbReference>
<keyword evidence="1" id="KW-0489">Methyltransferase</keyword>
<dbReference type="GO" id="GO:0032259">
    <property type="term" value="P:methylation"/>
    <property type="evidence" value="ECO:0007669"/>
    <property type="project" value="UniProtKB-KW"/>
</dbReference>
<keyword evidence="1" id="KW-0808">Transferase</keyword>
<dbReference type="Proteomes" id="UP000829194">
    <property type="component" value="Chromosome"/>
</dbReference>
<dbReference type="InterPro" id="IPR019410">
    <property type="entry name" value="Methyltransf_16"/>
</dbReference>
<accession>A0ABY3X8S8</accession>
<proteinExistence type="predicted"/>
<dbReference type="Gene3D" id="3.40.50.150">
    <property type="entry name" value="Vaccinia Virus protein VP39"/>
    <property type="match status" value="1"/>
</dbReference>
<dbReference type="PANTHER" id="PTHR14614">
    <property type="entry name" value="HEPATOCELLULAR CARCINOMA-ASSOCIATED ANTIGEN"/>
    <property type="match status" value="1"/>
</dbReference>
<dbReference type="SUPFAM" id="SSF53335">
    <property type="entry name" value="S-adenosyl-L-methionine-dependent methyltransferases"/>
    <property type="match status" value="1"/>
</dbReference>
<protein>
    <submittedName>
        <fullName evidence="1">SAM-dependent methyltransferase</fullName>
    </submittedName>
</protein>
<organism evidence="1 2">
    <name type="scientific">Lysobacter gummosus</name>
    <dbReference type="NCBI Taxonomy" id="262324"/>
    <lineage>
        <taxon>Bacteria</taxon>
        <taxon>Pseudomonadati</taxon>
        <taxon>Pseudomonadota</taxon>
        <taxon>Gammaproteobacteria</taxon>
        <taxon>Lysobacterales</taxon>
        <taxon>Lysobacteraceae</taxon>
        <taxon>Lysobacter</taxon>
    </lineage>
</organism>
<gene>
    <name evidence="1" type="ORF">MOV92_21405</name>
</gene>
<dbReference type="CDD" id="cd02440">
    <property type="entry name" value="AdoMet_MTases"/>
    <property type="match status" value="1"/>
</dbReference>
<dbReference type="Pfam" id="PF10294">
    <property type="entry name" value="Methyltransf_16"/>
    <property type="match status" value="1"/>
</dbReference>
<evidence type="ECO:0000313" key="2">
    <source>
        <dbReference type="Proteomes" id="UP000829194"/>
    </source>
</evidence>
<evidence type="ECO:0000313" key="1">
    <source>
        <dbReference type="EMBL" id="UNP28997.1"/>
    </source>
</evidence>
<dbReference type="InterPro" id="IPR029063">
    <property type="entry name" value="SAM-dependent_MTases_sf"/>
</dbReference>
<keyword evidence="2" id="KW-1185">Reference proteome</keyword>
<dbReference type="GO" id="GO:0008168">
    <property type="term" value="F:methyltransferase activity"/>
    <property type="evidence" value="ECO:0007669"/>
    <property type="project" value="UniProtKB-KW"/>
</dbReference>
<dbReference type="EMBL" id="CP093547">
    <property type="protein sequence ID" value="UNP28997.1"/>
    <property type="molecule type" value="Genomic_DNA"/>
</dbReference>
<reference evidence="1 2" key="1">
    <citation type="submission" date="2022-03" db="EMBL/GenBank/DDBJ databases">
        <title>Complete genome sequence of Lysobacter capsici VKM B-2533 and Lysobacter gummosus 10.1.1, promising sources of lytic agents.</title>
        <authorList>
            <person name="Tarlachkov S.V."/>
            <person name="Kudryakova I.V."/>
            <person name="Afoshin A.S."/>
            <person name="Leontyevskaya E.A."/>
            <person name="Leontyevskaya N.V."/>
        </authorList>
    </citation>
    <scope>NUCLEOTIDE SEQUENCE [LARGE SCALE GENOMIC DNA]</scope>
    <source>
        <strain evidence="1 2">10.1.1</strain>
    </source>
</reference>
<name>A0ABY3X8S8_9GAMM</name>